<dbReference type="GO" id="GO:0044167">
    <property type="term" value="C:host cell endoplasmic reticulum membrane"/>
    <property type="evidence" value="ECO:0007669"/>
    <property type="project" value="UniProtKB-SubCell"/>
</dbReference>
<keyword evidence="5" id="KW-0812">Transmembrane</keyword>
<organism evidence="14 15">
    <name type="scientific">Elderberry carlavirus D</name>
    <dbReference type="NCBI Taxonomy" id="1569055"/>
    <lineage>
        <taxon>Viruses</taxon>
        <taxon>Riboviria</taxon>
        <taxon>Orthornavirae</taxon>
        <taxon>Kitrinoviricota</taxon>
        <taxon>Alsuviricetes</taxon>
        <taxon>Tymovirales</taxon>
        <taxon>Betaflexiviridae</taxon>
        <taxon>Quinvirinae</taxon>
        <taxon>Carlavirus</taxon>
        <taxon>Carlavirus deltasambuci</taxon>
        <taxon>Sambucus virus D</taxon>
    </lineage>
</organism>
<reference evidence="14 15" key="2">
    <citation type="journal article" date="2016" name="Virus Res.">
        <title>Evidence of sympatric speciation of elderberry carlaviruses.</title>
        <authorList>
            <person name="Ho T."/>
            <person name="Quito-Avila D."/>
            <person name="Keller K.E."/>
            <person name="Postman J.D."/>
            <person name="Martin R.R."/>
            <person name="Tzanetakis I.E."/>
        </authorList>
    </citation>
    <scope>NUCLEOTIDE SEQUENCE [LARGE SCALE GENOMIC DNA]</scope>
    <source>
        <strain evidence="14">EBCVD</strain>
    </source>
</reference>
<evidence type="ECO:0000256" key="8">
    <source>
        <dbReference type="ARBA" id="ARBA00023031"/>
    </source>
</evidence>
<comment type="subcellular location">
    <subcellularLocation>
        <location evidence="1">Host endoplasmic reticulum membrane</location>
    </subcellularLocation>
</comment>
<evidence type="ECO:0000256" key="9">
    <source>
        <dbReference type="ARBA" id="ARBA00023136"/>
    </source>
</evidence>
<dbReference type="Proteomes" id="UP000201549">
    <property type="component" value="Segment"/>
</dbReference>
<protein>
    <recommendedName>
        <fullName evidence="3">Movement protein TGBp3</fullName>
    </recommendedName>
    <alternativeName>
        <fullName evidence="12">7 kDa protein</fullName>
    </alternativeName>
    <alternativeName>
        <fullName evidence="13">Triple gene block 3 protein</fullName>
    </alternativeName>
</protein>
<evidence type="ECO:0000256" key="7">
    <source>
        <dbReference type="ARBA" id="ARBA00022989"/>
    </source>
</evidence>
<evidence type="ECO:0000256" key="2">
    <source>
        <dbReference type="ARBA" id="ARBA00010355"/>
    </source>
</evidence>
<reference evidence="14 15" key="1">
    <citation type="journal article" date="2014" name="Virology">
        <title>Development of a virus detection and discovery pipeline using next generation sequencing.</title>
        <authorList>
            <person name="Ho T."/>
            <person name="Tzanetakis I.E."/>
        </authorList>
    </citation>
    <scope>NUCLEOTIDE SEQUENCE [LARGE SCALE GENOMIC DNA]</scope>
    <source>
        <strain evidence="14">EBCVD</strain>
    </source>
</reference>
<dbReference type="InterPro" id="IPR003411">
    <property type="entry name" value="TGBp3"/>
</dbReference>
<evidence type="ECO:0000256" key="3">
    <source>
        <dbReference type="ARBA" id="ARBA00013812"/>
    </source>
</evidence>
<name>A0A0A7MDU1_9VIRU</name>
<dbReference type="GO" id="GO:0046740">
    <property type="term" value="P:transport of virus in host, cell to cell"/>
    <property type="evidence" value="ECO:0007669"/>
    <property type="project" value="UniProtKB-KW"/>
</dbReference>
<dbReference type="EMBL" id="KJ572563">
    <property type="protein sequence ID" value="AIZ76634.1"/>
    <property type="molecule type" value="Genomic_RNA"/>
</dbReference>
<dbReference type="GeneID" id="26796213"/>
<evidence type="ECO:0000256" key="6">
    <source>
        <dbReference type="ARBA" id="ARBA00022870"/>
    </source>
</evidence>
<evidence type="ECO:0000256" key="4">
    <source>
        <dbReference type="ARBA" id="ARBA00022448"/>
    </source>
</evidence>
<evidence type="ECO:0000256" key="12">
    <source>
        <dbReference type="ARBA" id="ARBA00030266"/>
    </source>
</evidence>
<proteinExistence type="inferred from homology"/>
<keyword evidence="8" id="KW-0916">Viral movement protein</keyword>
<dbReference type="OrthoDB" id="29091at10239"/>
<evidence type="ECO:0000256" key="13">
    <source>
        <dbReference type="ARBA" id="ARBA00033148"/>
    </source>
</evidence>
<keyword evidence="9" id="KW-0472">Membrane</keyword>
<keyword evidence="6" id="KW-1043">Host membrane</keyword>
<evidence type="ECO:0000256" key="10">
    <source>
        <dbReference type="ARBA" id="ARBA00023184"/>
    </source>
</evidence>
<keyword evidence="4" id="KW-0813">Transport</keyword>
<evidence type="ECO:0000313" key="14">
    <source>
        <dbReference type="EMBL" id="AIZ76634.1"/>
    </source>
</evidence>
<comment type="function">
    <text evidence="11">Plays a role in viral cell-to-cell propagation, by facilitating genome transport to neighboring plant cells through plasmosdesmata. May induce the formation of granular vesicles derived from the Endoplasmic reticulum, which align on actin filaments.</text>
</comment>
<evidence type="ECO:0000256" key="1">
    <source>
        <dbReference type="ARBA" id="ARBA00004625"/>
    </source>
</evidence>
<dbReference type="RefSeq" id="YP_009224949.1">
    <property type="nucleotide sequence ID" value="NC_029088.1"/>
</dbReference>
<keyword evidence="10" id="KW-1038">Host endoplasmic reticulum</keyword>
<accession>A0A0A7MDU1</accession>
<dbReference type="KEGG" id="vg:26796213"/>
<evidence type="ECO:0000313" key="15">
    <source>
        <dbReference type="Proteomes" id="UP000201549"/>
    </source>
</evidence>
<dbReference type="Pfam" id="PF02495">
    <property type="entry name" value="TGBp3"/>
    <property type="match status" value="1"/>
</dbReference>
<evidence type="ECO:0000256" key="5">
    <source>
        <dbReference type="ARBA" id="ARBA00022692"/>
    </source>
</evidence>
<keyword evidence="15" id="KW-1185">Reference proteome</keyword>
<comment type="similarity">
    <text evidence="2">Belongs to the Tymovirales TGBp3 protein family.</text>
</comment>
<evidence type="ECO:0000256" key="11">
    <source>
        <dbReference type="ARBA" id="ARBA00025270"/>
    </source>
</evidence>
<keyword evidence="7" id="KW-1133">Transmembrane helix</keyword>
<sequence length="66" mass="7145">MQWVLTHSLICILAACVAFFVGLALRPTEPCSVVITGESVTIRACIFSGEFVDYAKALHVAHHPGF</sequence>